<evidence type="ECO:0000256" key="5">
    <source>
        <dbReference type="ARBA" id="ARBA00012266"/>
    </source>
</evidence>
<organism evidence="18 19">
    <name type="scientific">Candidatus Kutchimonas denitrificans</name>
    <dbReference type="NCBI Taxonomy" id="3056748"/>
    <lineage>
        <taxon>Bacteria</taxon>
        <taxon>Pseudomonadati</taxon>
        <taxon>Gemmatimonadota</taxon>
        <taxon>Gemmatimonadia</taxon>
        <taxon>Candidatus Palauibacterales</taxon>
        <taxon>Candidatus Palauibacteraceae</taxon>
        <taxon>Candidatus Kutchimonas</taxon>
    </lineage>
</organism>
<keyword evidence="12 15" id="KW-0456">Lyase</keyword>
<dbReference type="PANTHER" id="PTHR11236:SF48">
    <property type="entry name" value="ISOCHORISMATE SYNTHASE MENF"/>
    <property type="match status" value="1"/>
</dbReference>
<comment type="cofactor">
    <cofactor evidence="1 15">
        <name>Mg(2+)</name>
        <dbReference type="ChEBI" id="CHEBI:18420"/>
    </cofactor>
</comment>
<dbReference type="AlphaFoldDB" id="A0AAE5CBE8"/>
<dbReference type="EMBL" id="JAACAK010000035">
    <property type="protein sequence ID" value="NIR74325.1"/>
    <property type="molecule type" value="Genomic_DNA"/>
</dbReference>
<gene>
    <name evidence="15 18" type="primary">trpE</name>
    <name evidence="18" type="ORF">GWO12_04330</name>
</gene>
<protein>
    <recommendedName>
        <fullName evidence="6 15">Anthranilate synthase component 1</fullName>
        <ecNumber evidence="5 15">4.1.3.27</ecNumber>
    </recommendedName>
</protein>
<evidence type="ECO:0000256" key="14">
    <source>
        <dbReference type="ARBA" id="ARBA00047683"/>
    </source>
</evidence>
<evidence type="ECO:0000256" key="9">
    <source>
        <dbReference type="ARBA" id="ARBA00022822"/>
    </source>
</evidence>
<dbReference type="GO" id="GO:0046872">
    <property type="term" value="F:metal ion binding"/>
    <property type="evidence" value="ECO:0007669"/>
    <property type="project" value="UniProtKB-KW"/>
</dbReference>
<keyword evidence="8 15" id="KW-0479">Metal-binding</keyword>
<reference evidence="18 19" key="1">
    <citation type="submission" date="2020-01" db="EMBL/GenBank/DDBJ databases">
        <title>Genomes assembled from Gulf of Kutch pelagic sediment metagenomes.</title>
        <authorList>
            <person name="Chandrashekar M."/>
            <person name="Mahajan M.S."/>
            <person name="Dave K.J."/>
            <person name="Vatsa P."/>
            <person name="Nathani N.M."/>
        </authorList>
    </citation>
    <scope>NUCLEOTIDE SEQUENCE [LARGE SCALE GENOMIC DNA]</scope>
    <source>
        <strain evidence="18">KS3-K002</strain>
    </source>
</reference>
<comment type="similarity">
    <text evidence="3 15">Belongs to the anthranilate synthase component I family.</text>
</comment>
<evidence type="ECO:0000256" key="2">
    <source>
        <dbReference type="ARBA" id="ARBA00004873"/>
    </source>
</evidence>
<feature type="domain" description="Chorismate-utilising enzyme C-terminal" evidence="16">
    <location>
        <begin position="231"/>
        <end position="484"/>
    </location>
</feature>
<dbReference type="GO" id="GO:0000162">
    <property type="term" value="P:L-tryptophan biosynthetic process"/>
    <property type="evidence" value="ECO:0007669"/>
    <property type="project" value="UniProtKB-KW"/>
</dbReference>
<evidence type="ECO:0000256" key="10">
    <source>
        <dbReference type="ARBA" id="ARBA00022842"/>
    </source>
</evidence>
<evidence type="ECO:0000256" key="1">
    <source>
        <dbReference type="ARBA" id="ARBA00001946"/>
    </source>
</evidence>
<keyword evidence="10 15" id="KW-0460">Magnesium</keyword>
<evidence type="ECO:0000256" key="7">
    <source>
        <dbReference type="ARBA" id="ARBA00022605"/>
    </source>
</evidence>
<proteinExistence type="inferred from homology"/>
<keyword evidence="9 15" id="KW-0822">Tryptophan biosynthesis</keyword>
<comment type="subunit">
    <text evidence="4 15">Heterotetramer consisting of two non-identical subunits: a beta subunit (TrpG) and a large alpha subunit (TrpE).</text>
</comment>
<evidence type="ECO:0000259" key="16">
    <source>
        <dbReference type="Pfam" id="PF00425"/>
    </source>
</evidence>
<evidence type="ECO:0000256" key="13">
    <source>
        <dbReference type="ARBA" id="ARBA00025634"/>
    </source>
</evidence>
<dbReference type="GO" id="GO:0004049">
    <property type="term" value="F:anthranilate synthase activity"/>
    <property type="evidence" value="ECO:0007669"/>
    <property type="project" value="UniProtKB-EC"/>
</dbReference>
<evidence type="ECO:0000256" key="12">
    <source>
        <dbReference type="ARBA" id="ARBA00023239"/>
    </source>
</evidence>
<dbReference type="NCBIfam" id="TIGR00564">
    <property type="entry name" value="trpE_most"/>
    <property type="match status" value="1"/>
</dbReference>
<feature type="domain" description="Anthranilate synthase component I N-terminal" evidence="17">
    <location>
        <begin position="31"/>
        <end position="170"/>
    </location>
</feature>
<evidence type="ECO:0000313" key="18">
    <source>
        <dbReference type="EMBL" id="NIR74325.1"/>
    </source>
</evidence>
<dbReference type="InterPro" id="IPR005801">
    <property type="entry name" value="ADC_synthase"/>
</dbReference>
<evidence type="ECO:0000256" key="11">
    <source>
        <dbReference type="ARBA" id="ARBA00023141"/>
    </source>
</evidence>
<accession>A0AAE5CBE8</accession>
<keyword evidence="11 15" id="KW-0057">Aromatic amino acid biosynthesis</keyword>
<dbReference type="Pfam" id="PF00425">
    <property type="entry name" value="Chorismate_bind"/>
    <property type="match status" value="1"/>
</dbReference>
<comment type="function">
    <text evidence="13 15">Part of a heterotetrameric complex that catalyzes the two-step biosynthesis of anthranilate, an intermediate in the biosynthesis of L-tryptophan. In the first step, the glutamine-binding beta subunit (TrpG) of anthranilate synthase (AS) provides the glutamine amidotransferase activity which generates ammonia as a substrate that, along with chorismate, is used in the second step, catalyzed by the large alpha subunit of AS (TrpE) to produce anthranilate. In the absence of TrpG, TrpE can synthesize anthranilate directly from chorismate and high concentrations of ammonia.</text>
</comment>
<dbReference type="InterPro" id="IPR015890">
    <property type="entry name" value="Chorismate_C"/>
</dbReference>
<evidence type="ECO:0000256" key="3">
    <source>
        <dbReference type="ARBA" id="ARBA00009562"/>
    </source>
</evidence>
<dbReference type="EC" id="4.1.3.27" evidence="5 15"/>
<comment type="caution">
    <text evidence="18">The sequence shown here is derived from an EMBL/GenBank/DDBJ whole genome shotgun (WGS) entry which is preliminary data.</text>
</comment>
<sequence>MFRETLQPTLDEVRATPADASIPVWRALPSDTETPISAFLKLRRGGTGYLLESAEQDGSLGRYSFIGVAPDAVLRADLDRGTVETQAGISSYEATPIEALRQLVDDAPVHHPGNGLPGFVGGAVGALGYDFVRGLERLPDQLPDPSPFPAALFARYATQLIFDHLKQRMLVVSVMPPGVDRDEGYRRAAARVEELAAALRRAAPPPPFEAMGSPADADALLESAERAPDDATFLDAVARAREYILAGDAIQVVLSRRLTLPVSGDPFRLYRALRVLNPSPYMFFLEFPEAALIGASPEMLLRASGDAAQVCPIAGTRPRGKNPDEDAALEDELRADPKEKAEHVMLVDLGRNDLGRVCTPGSVDVPTLMSVERYSSVMHLVSTVTGRLRDDVDTLDALAACFPAGTVSGAPKIRAMEIIDELEPVRRGAYAGAVGYIGFGARSLDTCIAIRTIVVRGGVAHVQAGAGIVADSVPERELAETNAKARGMMAALGLANGSVGQLVSGSVT</sequence>
<evidence type="ECO:0000256" key="8">
    <source>
        <dbReference type="ARBA" id="ARBA00022723"/>
    </source>
</evidence>
<dbReference type="InterPro" id="IPR006805">
    <property type="entry name" value="Anth_synth_I_N"/>
</dbReference>
<evidence type="ECO:0000313" key="19">
    <source>
        <dbReference type="Proteomes" id="UP000702544"/>
    </source>
</evidence>
<evidence type="ECO:0000256" key="6">
    <source>
        <dbReference type="ARBA" id="ARBA00020653"/>
    </source>
</evidence>
<dbReference type="Proteomes" id="UP000702544">
    <property type="component" value="Unassembled WGS sequence"/>
</dbReference>
<evidence type="ECO:0000259" key="17">
    <source>
        <dbReference type="Pfam" id="PF04715"/>
    </source>
</evidence>
<dbReference type="PANTHER" id="PTHR11236">
    <property type="entry name" value="AMINOBENZOATE/ANTHRANILATE SYNTHASE"/>
    <property type="match status" value="1"/>
</dbReference>
<dbReference type="SUPFAM" id="SSF56322">
    <property type="entry name" value="ADC synthase"/>
    <property type="match status" value="1"/>
</dbReference>
<comment type="pathway">
    <text evidence="2 15">Amino-acid biosynthesis; L-tryptophan biosynthesis; L-tryptophan from chorismate: step 1/5.</text>
</comment>
<comment type="catalytic activity">
    <reaction evidence="14 15">
        <text>chorismate + L-glutamine = anthranilate + pyruvate + L-glutamate + H(+)</text>
        <dbReference type="Rhea" id="RHEA:21732"/>
        <dbReference type="ChEBI" id="CHEBI:15361"/>
        <dbReference type="ChEBI" id="CHEBI:15378"/>
        <dbReference type="ChEBI" id="CHEBI:16567"/>
        <dbReference type="ChEBI" id="CHEBI:29748"/>
        <dbReference type="ChEBI" id="CHEBI:29985"/>
        <dbReference type="ChEBI" id="CHEBI:58359"/>
        <dbReference type="EC" id="4.1.3.27"/>
    </reaction>
</comment>
<dbReference type="InterPro" id="IPR005256">
    <property type="entry name" value="Anth_synth_I_PabB"/>
</dbReference>
<name>A0AAE5CBE8_9BACT</name>
<dbReference type="InterPro" id="IPR019999">
    <property type="entry name" value="Anth_synth_I-like"/>
</dbReference>
<dbReference type="Pfam" id="PF04715">
    <property type="entry name" value="Anth_synt_I_N"/>
    <property type="match status" value="1"/>
</dbReference>
<dbReference type="Gene3D" id="3.60.120.10">
    <property type="entry name" value="Anthranilate synthase"/>
    <property type="match status" value="1"/>
</dbReference>
<evidence type="ECO:0000256" key="4">
    <source>
        <dbReference type="ARBA" id="ARBA00011575"/>
    </source>
</evidence>
<keyword evidence="7 15" id="KW-0028">Amino-acid biosynthesis</keyword>
<evidence type="ECO:0000256" key="15">
    <source>
        <dbReference type="RuleBase" id="RU364045"/>
    </source>
</evidence>
<dbReference type="PRINTS" id="PR00095">
    <property type="entry name" value="ANTSNTHASEI"/>
</dbReference>